<gene>
    <name evidence="2" type="ORF">S03H2_61712</name>
</gene>
<dbReference type="AlphaFoldDB" id="X1K5V7"/>
<dbReference type="EMBL" id="BARU01039851">
    <property type="protein sequence ID" value="GAH85654.1"/>
    <property type="molecule type" value="Genomic_DNA"/>
</dbReference>
<feature type="non-terminal residue" evidence="2">
    <location>
        <position position="1"/>
    </location>
</feature>
<name>X1K5V7_9ZZZZ</name>
<protein>
    <recommendedName>
        <fullName evidence="1">Helicase ATP-binding domain-containing protein</fullName>
    </recommendedName>
</protein>
<proteinExistence type="predicted"/>
<dbReference type="GO" id="GO:0003676">
    <property type="term" value="F:nucleic acid binding"/>
    <property type="evidence" value="ECO:0007669"/>
    <property type="project" value="InterPro"/>
</dbReference>
<dbReference type="SUPFAM" id="SSF52540">
    <property type="entry name" value="P-loop containing nucleoside triphosphate hydrolases"/>
    <property type="match status" value="1"/>
</dbReference>
<dbReference type="Pfam" id="PF00270">
    <property type="entry name" value="DEAD"/>
    <property type="match status" value="1"/>
</dbReference>
<dbReference type="Gene3D" id="3.40.50.300">
    <property type="entry name" value="P-loop containing nucleotide triphosphate hydrolases"/>
    <property type="match status" value="1"/>
</dbReference>
<dbReference type="InterPro" id="IPR014001">
    <property type="entry name" value="Helicase_ATP-bd"/>
</dbReference>
<dbReference type="GO" id="GO:0043138">
    <property type="term" value="F:3'-5' DNA helicase activity"/>
    <property type="evidence" value="ECO:0007669"/>
    <property type="project" value="TreeGrafter"/>
</dbReference>
<feature type="domain" description="Helicase ATP-binding" evidence="1">
    <location>
        <begin position="1"/>
        <end position="118"/>
    </location>
</feature>
<accession>X1K5V7</accession>
<comment type="caution">
    <text evidence="2">The sequence shown here is derived from an EMBL/GenBank/DDBJ whole genome shotgun (WGS) entry which is preliminary data.</text>
</comment>
<dbReference type="InterPro" id="IPR027417">
    <property type="entry name" value="P-loop_NTPase"/>
</dbReference>
<reference evidence="2" key="1">
    <citation type="journal article" date="2014" name="Front. Microbiol.">
        <title>High frequency of phylogenetically diverse reductive dehalogenase-homologous genes in deep subseafloor sedimentary metagenomes.</title>
        <authorList>
            <person name="Kawai M."/>
            <person name="Futagami T."/>
            <person name="Toyoda A."/>
            <person name="Takaki Y."/>
            <person name="Nishi S."/>
            <person name="Hori S."/>
            <person name="Arai W."/>
            <person name="Tsubouchi T."/>
            <person name="Morono Y."/>
            <person name="Uchiyama I."/>
            <person name="Ito T."/>
            <person name="Fujiyama A."/>
            <person name="Inagaki F."/>
            <person name="Takami H."/>
        </authorList>
    </citation>
    <scope>NUCLEOTIDE SEQUENCE</scope>
    <source>
        <strain evidence="2">Expedition CK06-06</strain>
    </source>
</reference>
<dbReference type="GO" id="GO:0006289">
    <property type="term" value="P:nucleotide-excision repair"/>
    <property type="evidence" value="ECO:0007669"/>
    <property type="project" value="TreeGrafter"/>
</dbReference>
<evidence type="ECO:0000313" key="2">
    <source>
        <dbReference type="EMBL" id="GAH85654.1"/>
    </source>
</evidence>
<organism evidence="2">
    <name type="scientific">marine sediment metagenome</name>
    <dbReference type="NCBI Taxonomy" id="412755"/>
    <lineage>
        <taxon>unclassified sequences</taxon>
        <taxon>metagenomes</taxon>
        <taxon>ecological metagenomes</taxon>
    </lineage>
</organism>
<dbReference type="PANTHER" id="PTHR47957:SF3">
    <property type="entry name" value="ATP-DEPENDENT HELICASE HRQ1"/>
    <property type="match status" value="1"/>
</dbReference>
<dbReference type="GO" id="GO:0005634">
    <property type="term" value="C:nucleus"/>
    <property type="evidence" value="ECO:0007669"/>
    <property type="project" value="TreeGrafter"/>
</dbReference>
<dbReference type="PROSITE" id="PS51192">
    <property type="entry name" value="HELICASE_ATP_BIND_1"/>
    <property type="match status" value="1"/>
</dbReference>
<evidence type="ECO:0000259" key="1">
    <source>
        <dbReference type="PROSITE" id="PS51192"/>
    </source>
</evidence>
<dbReference type="GO" id="GO:0036297">
    <property type="term" value="P:interstrand cross-link repair"/>
    <property type="evidence" value="ECO:0007669"/>
    <property type="project" value="TreeGrafter"/>
</dbReference>
<dbReference type="GO" id="GO:0005524">
    <property type="term" value="F:ATP binding"/>
    <property type="evidence" value="ECO:0007669"/>
    <property type="project" value="InterPro"/>
</dbReference>
<sequence length="118" mass="13188">LEFIRNHKNVVVVTPTASGKTLCYNLPVLDFILKDENSRALYMFPTKALSQDQLTELYQLVSALDEGIKTYTYDGDTPSSARKAIRKKGHIVVTNPDMLHLGILPPGSKTGTYLIIFF</sequence>
<dbReference type="PANTHER" id="PTHR47957">
    <property type="entry name" value="ATP-DEPENDENT HELICASE HRQ1"/>
    <property type="match status" value="1"/>
</dbReference>
<dbReference type="InterPro" id="IPR011545">
    <property type="entry name" value="DEAD/DEAH_box_helicase_dom"/>
</dbReference>